<name>A0A2Z4FJ53_9DELT</name>
<organism evidence="2 3">
    <name type="scientific">Bradymonas sediminis</name>
    <dbReference type="NCBI Taxonomy" id="1548548"/>
    <lineage>
        <taxon>Bacteria</taxon>
        <taxon>Deltaproteobacteria</taxon>
        <taxon>Bradymonadales</taxon>
        <taxon>Bradymonadaceae</taxon>
        <taxon>Bradymonas</taxon>
    </lineage>
</organism>
<proteinExistence type="predicted"/>
<evidence type="ECO:0000256" key="1">
    <source>
        <dbReference type="SAM" id="MobiDB-lite"/>
    </source>
</evidence>
<dbReference type="AlphaFoldDB" id="A0A2Z4FJ53"/>
<evidence type="ECO:0000313" key="2">
    <source>
        <dbReference type="EMBL" id="AWV88865.1"/>
    </source>
</evidence>
<protein>
    <submittedName>
        <fullName evidence="2">Uncharacterized protein</fullName>
    </submittedName>
</protein>
<dbReference type="Proteomes" id="UP000249799">
    <property type="component" value="Chromosome"/>
</dbReference>
<reference evidence="2 3" key="1">
    <citation type="submission" date="2018-06" db="EMBL/GenBank/DDBJ databases">
        <title>Lujinxingia sediminis gen. nov. sp. nov., a new facultative anaerobic member of the class Deltaproteobacteria, and proposal of Lujinxingaceae fam. nov.</title>
        <authorList>
            <person name="Guo L.-Y."/>
            <person name="Li C.-M."/>
            <person name="Wang S."/>
            <person name="Du Z.-J."/>
        </authorList>
    </citation>
    <scope>NUCLEOTIDE SEQUENCE [LARGE SCALE GENOMIC DNA]</scope>
    <source>
        <strain evidence="2 3">FA350</strain>
    </source>
</reference>
<keyword evidence="3" id="KW-1185">Reference proteome</keyword>
<gene>
    <name evidence="2" type="ORF">DN745_05730</name>
</gene>
<evidence type="ECO:0000313" key="3">
    <source>
        <dbReference type="Proteomes" id="UP000249799"/>
    </source>
</evidence>
<sequence length="186" mass="21451">MSECPPKFLKEPVLKGRGEVHVRAVVADLMAEFGAPLWAEDAFRKFQTKKVAKRNWLRVVLVASWLLHDPWFRDYARIEGDTFAPRVLAWLRDDLKEFARLIAVEACVEMPDRREELARRCLAGLGLMPAGESPAQAENRLATLDSIAQHRILFDTKKRMERAERLRQKMKVQEDARRAAARASRE</sequence>
<feature type="region of interest" description="Disordered" evidence="1">
    <location>
        <begin position="166"/>
        <end position="186"/>
    </location>
</feature>
<dbReference type="OrthoDB" id="193894at2"/>
<accession>A0A2Z4FJ53</accession>
<dbReference type="KEGG" id="bsed:DN745_05730"/>
<dbReference type="EMBL" id="CP030032">
    <property type="protein sequence ID" value="AWV88865.1"/>
    <property type="molecule type" value="Genomic_DNA"/>
</dbReference>